<feature type="domain" description="C2H2-type" evidence="12">
    <location>
        <begin position="49"/>
        <end position="77"/>
    </location>
</feature>
<evidence type="ECO:0000313" key="13">
    <source>
        <dbReference type="Ensembl" id="ENSPNAP00000066884.1"/>
    </source>
</evidence>
<reference evidence="13" key="3">
    <citation type="submission" date="2025-09" db="UniProtKB">
        <authorList>
            <consortium name="Ensembl"/>
        </authorList>
    </citation>
    <scope>IDENTIFICATION</scope>
</reference>
<dbReference type="AlphaFoldDB" id="A0AAR2KWM2"/>
<keyword evidence="7" id="KW-0805">Transcription regulation</keyword>
<dbReference type="PANTHER" id="PTHR24393">
    <property type="entry name" value="ZINC FINGER PROTEIN"/>
    <property type="match status" value="1"/>
</dbReference>
<evidence type="ECO:0000256" key="11">
    <source>
        <dbReference type="PROSITE-ProRule" id="PRU00042"/>
    </source>
</evidence>
<reference evidence="13" key="2">
    <citation type="submission" date="2025-08" db="UniProtKB">
        <authorList>
            <consortium name="Ensembl"/>
        </authorList>
    </citation>
    <scope>IDENTIFICATION</scope>
</reference>
<accession>A0AAR2KWM2</accession>
<dbReference type="PROSITE" id="PS50157">
    <property type="entry name" value="ZINC_FINGER_C2H2_2"/>
    <property type="match status" value="2"/>
</dbReference>
<dbReference type="Ensembl" id="ENSPNAT00000072299.1">
    <property type="protein sequence ID" value="ENSPNAP00000066884.1"/>
    <property type="gene ID" value="ENSPNAG00000035009.1"/>
</dbReference>
<dbReference type="Proteomes" id="UP001501920">
    <property type="component" value="Chromosome 2"/>
</dbReference>
<evidence type="ECO:0000256" key="6">
    <source>
        <dbReference type="ARBA" id="ARBA00022833"/>
    </source>
</evidence>
<dbReference type="PROSITE" id="PS00028">
    <property type="entry name" value="ZINC_FINGER_C2H2_1"/>
    <property type="match status" value="1"/>
</dbReference>
<dbReference type="FunFam" id="3.30.160.60:FF:000620">
    <property type="entry name" value="Zinc finger protein 263"/>
    <property type="match status" value="1"/>
</dbReference>
<evidence type="ECO:0000256" key="7">
    <source>
        <dbReference type="ARBA" id="ARBA00023015"/>
    </source>
</evidence>
<dbReference type="PANTHER" id="PTHR24393:SF100">
    <property type="entry name" value="ZINC FINGER PROTEIN-RELATED"/>
    <property type="match status" value="1"/>
</dbReference>
<reference evidence="13 14" key="1">
    <citation type="submission" date="2020-10" db="EMBL/GenBank/DDBJ databases">
        <title>Pygocentrus nattereri (red-bellied piranha) genome, fPygNat1, primary haplotype.</title>
        <authorList>
            <person name="Myers G."/>
            <person name="Meyer A."/>
            <person name="Karagic N."/>
            <person name="Pippel M."/>
            <person name="Winkler S."/>
            <person name="Tracey A."/>
            <person name="Wood J."/>
            <person name="Formenti G."/>
            <person name="Howe K."/>
            <person name="Fedrigo O."/>
            <person name="Jarvis E.D."/>
        </authorList>
    </citation>
    <scope>NUCLEOTIDE SEQUENCE [LARGE SCALE GENOMIC DNA]</scope>
</reference>
<dbReference type="SUPFAM" id="SSF57667">
    <property type="entry name" value="beta-beta-alpha zinc fingers"/>
    <property type="match status" value="1"/>
</dbReference>
<dbReference type="GO" id="GO:0005634">
    <property type="term" value="C:nucleus"/>
    <property type="evidence" value="ECO:0007669"/>
    <property type="project" value="UniProtKB-SubCell"/>
</dbReference>
<keyword evidence="6" id="KW-0862">Zinc</keyword>
<evidence type="ECO:0000259" key="12">
    <source>
        <dbReference type="PROSITE" id="PS50157"/>
    </source>
</evidence>
<sequence length="77" mass="9098">MIPNDFVVHLFNHIHKREKTYQCSECGKSFRQRANLTRHQRTHRGEKPYQCSKCGKSSRQLSNLKTHKCCQSEGEHL</sequence>
<dbReference type="GeneTree" id="ENSGT01150000286977"/>
<name>A0AAR2KWM2_PYGNA</name>
<evidence type="ECO:0000313" key="14">
    <source>
        <dbReference type="Proteomes" id="UP001501920"/>
    </source>
</evidence>
<evidence type="ECO:0000256" key="5">
    <source>
        <dbReference type="ARBA" id="ARBA00022771"/>
    </source>
</evidence>
<keyword evidence="10" id="KW-0539">Nucleus</keyword>
<dbReference type="GO" id="GO:0000978">
    <property type="term" value="F:RNA polymerase II cis-regulatory region sequence-specific DNA binding"/>
    <property type="evidence" value="ECO:0007669"/>
    <property type="project" value="TreeGrafter"/>
</dbReference>
<dbReference type="Gene3D" id="3.30.160.60">
    <property type="entry name" value="Classic Zinc Finger"/>
    <property type="match status" value="2"/>
</dbReference>
<dbReference type="FunFam" id="3.30.160.60:FF:000634">
    <property type="entry name" value="Zinc finger X-chromosomal protein"/>
    <property type="match status" value="1"/>
</dbReference>
<keyword evidence="3" id="KW-0479">Metal-binding</keyword>
<keyword evidence="9" id="KW-0804">Transcription</keyword>
<dbReference type="GO" id="GO:0008270">
    <property type="term" value="F:zinc ion binding"/>
    <property type="evidence" value="ECO:0007669"/>
    <property type="project" value="UniProtKB-KW"/>
</dbReference>
<dbReference type="SMART" id="SM00355">
    <property type="entry name" value="ZnF_C2H2"/>
    <property type="match status" value="2"/>
</dbReference>
<keyword evidence="5 11" id="KW-0863">Zinc-finger</keyword>
<evidence type="ECO:0000256" key="4">
    <source>
        <dbReference type="ARBA" id="ARBA00022737"/>
    </source>
</evidence>
<comment type="subcellular location">
    <subcellularLocation>
        <location evidence="1">Nucleus</location>
    </subcellularLocation>
</comment>
<dbReference type="Pfam" id="PF00096">
    <property type="entry name" value="zf-C2H2"/>
    <property type="match status" value="2"/>
</dbReference>
<comment type="similarity">
    <text evidence="2">Belongs to the krueppel C2H2-type zinc-finger protein family.</text>
</comment>
<evidence type="ECO:0000256" key="9">
    <source>
        <dbReference type="ARBA" id="ARBA00023163"/>
    </source>
</evidence>
<keyword evidence="14" id="KW-1185">Reference proteome</keyword>
<keyword evidence="4" id="KW-0677">Repeat</keyword>
<dbReference type="InterPro" id="IPR013087">
    <property type="entry name" value="Znf_C2H2_type"/>
</dbReference>
<organism evidence="13 14">
    <name type="scientific">Pygocentrus nattereri</name>
    <name type="common">Red-bellied piranha</name>
    <dbReference type="NCBI Taxonomy" id="42514"/>
    <lineage>
        <taxon>Eukaryota</taxon>
        <taxon>Metazoa</taxon>
        <taxon>Chordata</taxon>
        <taxon>Craniata</taxon>
        <taxon>Vertebrata</taxon>
        <taxon>Euteleostomi</taxon>
        <taxon>Actinopterygii</taxon>
        <taxon>Neopterygii</taxon>
        <taxon>Teleostei</taxon>
        <taxon>Ostariophysi</taxon>
        <taxon>Characiformes</taxon>
        <taxon>Characoidei</taxon>
        <taxon>Pygocentrus</taxon>
    </lineage>
</organism>
<keyword evidence="8" id="KW-0238">DNA-binding</keyword>
<evidence type="ECO:0000256" key="2">
    <source>
        <dbReference type="ARBA" id="ARBA00006991"/>
    </source>
</evidence>
<feature type="domain" description="C2H2-type" evidence="12">
    <location>
        <begin position="21"/>
        <end position="48"/>
    </location>
</feature>
<proteinExistence type="inferred from homology"/>
<dbReference type="GO" id="GO:0001228">
    <property type="term" value="F:DNA-binding transcription activator activity, RNA polymerase II-specific"/>
    <property type="evidence" value="ECO:0007669"/>
    <property type="project" value="TreeGrafter"/>
</dbReference>
<evidence type="ECO:0000256" key="8">
    <source>
        <dbReference type="ARBA" id="ARBA00023125"/>
    </source>
</evidence>
<protein>
    <recommendedName>
        <fullName evidence="12">C2H2-type domain-containing protein</fullName>
    </recommendedName>
</protein>
<evidence type="ECO:0000256" key="3">
    <source>
        <dbReference type="ARBA" id="ARBA00022723"/>
    </source>
</evidence>
<evidence type="ECO:0000256" key="1">
    <source>
        <dbReference type="ARBA" id="ARBA00004123"/>
    </source>
</evidence>
<evidence type="ECO:0000256" key="10">
    <source>
        <dbReference type="ARBA" id="ARBA00023242"/>
    </source>
</evidence>
<dbReference type="InterPro" id="IPR036236">
    <property type="entry name" value="Znf_C2H2_sf"/>
</dbReference>